<evidence type="ECO:0000256" key="1">
    <source>
        <dbReference type="ARBA" id="ARBA00023125"/>
    </source>
</evidence>
<dbReference type="GO" id="GO:0006355">
    <property type="term" value="P:regulation of DNA-templated transcription"/>
    <property type="evidence" value="ECO:0007669"/>
    <property type="project" value="InterPro"/>
</dbReference>
<reference evidence="4 5" key="1">
    <citation type="submission" date="2013-08" db="EMBL/GenBank/DDBJ databases">
        <title>The genome sequence of Knoellia subterranea.</title>
        <authorList>
            <person name="Zhu W."/>
            <person name="Wang G."/>
        </authorList>
    </citation>
    <scope>NUCLEOTIDE SEQUENCE [LARGE SCALE GENOMIC DNA]</scope>
    <source>
        <strain evidence="4 5">KCTC 19937</strain>
    </source>
</reference>
<evidence type="ECO:0000313" key="5">
    <source>
        <dbReference type="Proteomes" id="UP000030011"/>
    </source>
</evidence>
<dbReference type="CDD" id="cd06578">
    <property type="entry name" value="HemD"/>
    <property type="match status" value="1"/>
</dbReference>
<gene>
    <name evidence="4" type="ORF">N803_01670</name>
</gene>
<name>A0A0A0JP67_9MICO</name>
<dbReference type="Pfam" id="PF02602">
    <property type="entry name" value="HEM4"/>
    <property type="match status" value="1"/>
</dbReference>
<dbReference type="CDD" id="cd00383">
    <property type="entry name" value="trans_reg_C"/>
    <property type="match status" value="1"/>
</dbReference>
<dbReference type="NCBIfam" id="NF005568">
    <property type="entry name" value="PRK07239.1"/>
    <property type="match status" value="1"/>
</dbReference>
<dbReference type="InterPro" id="IPR036108">
    <property type="entry name" value="4pyrrol_syn_uPrphyn_synt_sf"/>
</dbReference>
<feature type="DNA-binding region" description="OmpR/PhoB-type" evidence="2">
    <location>
        <begin position="282"/>
        <end position="374"/>
    </location>
</feature>
<dbReference type="GO" id="GO:0004852">
    <property type="term" value="F:uroporphyrinogen-III synthase activity"/>
    <property type="evidence" value="ECO:0007669"/>
    <property type="project" value="InterPro"/>
</dbReference>
<dbReference type="Gene3D" id="3.40.50.10090">
    <property type="match status" value="2"/>
</dbReference>
<dbReference type="Gene3D" id="1.10.10.10">
    <property type="entry name" value="Winged helix-like DNA-binding domain superfamily/Winged helix DNA-binding domain"/>
    <property type="match status" value="1"/>
</dbReference>
<evidence type="ECO:0000256" key="2">
    <source>
        <dbReference type="PROSITE-ProRule" id="PRU01091"/>
    </source>
</evidence>
<dbReference type="Proteomes" id="UP000030011">
    <property type="component" value="Unassembled WGS sequence"/>
</dbReference>
<dbReference type="InterPro" id="IPR001867">
    <property type="entry name" value="OmpR/PhoB-type_DNA-bd"/>
</dbReference>
<dbReference type="InterPro" id="IPR036388">
    <property type="entry name" value="WH-like_DNA-bd_sf"/>
</dbReference>
<dbReference type="PANTHER" id="PTHR40082:SF1">
    <property type="entry name" value="BLR5956 PROTEIN"/>
    <property type="match status" value="1"/>
</dbReference>
<accession>A0A0A0JP67</accession>
<dbReference type="eggNOG" id="COG0745">
    <property type="taxonomic scope" value="Bacteria"/>
</dbReference>
<dbReference type="InterPro" id="IPR016032">
    <property type="entry name" value="Sig_transdc_resp-reg_C-effctor"/>
</dbReference>
<dbReference type="InterPro" id="IPR003754">
    <property type="entry name" value="4pyrrol_synth_uPrphyn_synth"/>
</dbReference>
<protein>
    <submittedName>
        <fullName evidence="4">Uroporphyrinogen-III synthase</fullName>
    </submittedName>
</protein>
<keyword evidence="5" id="KW-1185">Reference proteome</keyword>
<dbReference type="Pfam" id="PF00486">
    <property type="entry name" value="Trans_reg_C"/>
    <property type="match status" value="1"/>
</dbReference>
<dbReference type="SMART" id="SM00862">
    <property type="entry name" value="Trans_reg_C"/>
    <property type="match status" value="1"/>
</dbReference>
<keyword evidence="1 2" id="KW-0238">DNA-binding</keyword>
<dbReference type="SUPFAM" id="SSF69618">
    <property type="entry name" value="HemD-like"/>
    <property type="match status" value="1"/>
</dbReference>
<dbReference type="GO" id="GO:0006780">
    <property type="term" value="P:uroporphyrinogen III biosynthetic process"/>
    <property type="evidence" value="ECO:0007669"/>
    <property type="project" value="InterPro"/>
</dbReference>
<comment type="caution">
    <text evidence="4">The sequence shown here is derived from an EMBL/GenBank/DDBJ whole genome shotgun (WGS) entry which is preliminary data.</text>
</comment>
<feature type="domain" description="OmpR/PhoB-type" evidence="3">
    <location>
        <begin position="282"/>
        <end position="374"/>
    </location>
</feature>
<dbReference type="PROSITE" id="PS51257">
    <property type="entry name" value="PROKAR_LIPOPROTEIN"/>
    <property type="match status" value="1"/>
</dbReference>
<dbReference type="EMBL" id="AVPK01000001">
    <property type="protein sequence ID" value="KGN39230.1"/>
    <property type="molecule type" value="Genomic_DNA"/>
</dbReference>
<dbReference type="PROSITE" id="PS51755">
    <property type="entry name" value="OMPR_PHOB"/>
    <property type="match status" value="1"/>
</dbReference>
<dbReference type="SUPFAM" id="SSF46894">
    <property type="entry name" value="C-terminal effector domain of the bipartite response regulators"/>
    <property type="match status" value="1"/>
</dbReference>
<dbReference type="AlphaFoldDB" id="A0A0A0JP67"/>
<dbReference type="STRING" id="1385521.N803_01670"/>
<organism evidence="4 5">
    <name type="scientific">Knoellia subterranea KCTC 19937</name>
    <dbReference type="NCBI Taxonomy" id="1385521"/>
    <lineage>
        <taxon>Bacteria</taxon>
        <taxon>Bacillati</taxon>
        <taxon>Actinomycetota</taxon>
        <taxon>Actinomycetes</taxon>
        <taxon>Micrococcales</taxon>
        <taxon>Intrasporangiaceae</taxon>
        <taxon>Knoellia</taxon>
    </lineage>
</organism>
<dbReference type="GO" id="GO:0003677">
    <property type="term" value="F:DNA binding"/>
    <property type="evidence" value="ECO:0007669"/>
    <property type="project" value="UniProtKB-UniRule"/>
</dbReference>
<sequence>MSAVRTPPALSQVMTGCVVLVTADRRSGELASALARRGATVRHAPALTIVPHEHDEELLVATKELVASPPDVVVITTGIGLRGWIEAADAAGHADDLLGVLGGARIIARGPKARGAIQAAGLTADWVAESETSAEILELLLDEGVAGLRIAVQHHGAGADGLDTELAAAGADVASLVVYRWGPTPDPAALAESVRDAAAGEIDAVVFTSAPGAHAWLAAADAEGVTDGIVARCASGCLVAAAVGPVTAIPLRDKGIESIVPDRGRLGALVRRLVHHYEVAQSTAIVTSSGHLQVRRTVALLDGHVLPLSPSGLEVLRLLVEARGEVVTRTDVLAVLPGDSTDPHAAEVAIGRLRDVGGRGLIQTVVKRGYRLALA</sequence>
<proteinExistence type="predicted"/>
<dbReference type="GO" id="GO:0000160">
    <property type="term" value="P:phosphorelay signal transduction system"/>
    <property type="evidence" value="ECO:0007669"/>
    <property type="project" value="InterPro"/>
</dbReference>
<evidence type="ECO:0000259" key="3">
    <source>
        <dbReference type="PROSITE" id="PS51755"/>
    </source>
</evidence>
<dbReference type="eggNOG" id="COG1587">
    <property type="taxonomic scope" value="Bacteria"/>
</dbReference>
<evidence type="ECO:0000313" key="4">
    <source>
        <dbReference type="EMBL" id="KGN39230.1"/>
    </source>
</evidence>
<dbReference type="PANTHER" id="PTHR40082">
    <property type="entry name" value="BLR5956 PROTEIN"/>
    <property type="match status" value="1"/>
</dbReference>
<dbReference type="InterPro" id="IPR039793">
    <property type="entry name" value="UROS/Hem4"/>
</dbReference>